<reference evidence="3" key="2">
    <citation type="submission" date="2025-08" db="UniProtKB">
        <authorList>
            <consortium name="RefSeq"/>
        </authorList>
    </citation>
    <scope>IDENTIFICATION</scope>
    <source>
        <tissue evidence="3">Leaf</tissue>
    </source>
</reference>
<feature type="domain" description="Myb-like" evidence="1">
    <location>
        <begin position="48"/>
        <end position="119"/>
    </location>
</feature>
<dbReference type="Pfam" id="PF04827">
    <property type="entry name" value="Plant_tran"/>
    <property type="match status" value="1"/>
</dbReference>
<dbReference type="Proteomes" id="UP000694864">
    <property type="component" value="Chromosome 17"/>
</dbReference>
<name>A0ABM0X5Q5_CAMSA</name>
<dbReference type="RefSeq" id="XP_010481137.1">
    <property type="nucleotide sequence ID" value="XM_010482835.1"/>
</dbReference>
<evidence type="ECO:0000313" key="3">
    <source>
        <dbReference type="RefSeq" id="XP_010481137.1"/>
    </source>
</evidence>
<dbReference type="InterPro" id="IPR001005">
    <property type="entry name" value="SANT/Myb"/>
</dbReference>
<dbReference type="InterPro" id="IPR006912">
    <property type="entry name" value="Harbinger_derived_prot"/>
</dbReference>
<reference evidence="2" key="1">
    <citation type="journal article" date="2014" name="Nat. Commun.">
        <title>The emerging biofuel crop Camelina sativa retains a highly undifferentiated hexaploid genome structure.</title>
        <authorList>
            <person name="Kagale S."/>
            <person name="Koh C."/>
            <person name="Nixon J."/>
            <person name="Bollina V."/>
            <person name="Clarke W.E."/>
            <person name="Tuteja R."/>
            <person name="Spillane C."/>
            <person name="Robinson S.J."/>
            <person name="Links M.G."/>
            <person name="Clarke C."/>
            <person name="Higgins E.E."/>
            <person name="Huebert T."/>
            <person name="Sharpe A.G."/>
            <person name="Parkin I.A."/>
        </authorList>
    </citation>
    <scope>NUCLEOTIDE SEQUENCE [LARGE SCALE GENOMIC DNA]</scope>
    <source>
        <strain evidence="2">cv. DH55</strain>
    </source>
</reference>
<evidence type="ECO:0000313" key="2">
    <source>
        <dbReference type="Proteomes" id="UP000694864"/>
    </source>
</evidence>
<dbReference type="GeneID" id="104759973"/>
<accession>A0ABM0X5Q5</accession>
<protein>
    <submittedName>
        <fullName evidence="3">Glutathione S-transferase T3-like</fullName>
    </submittedName>
</protein>
<evidence type="ECO:0000259" key="1">
    <source>
        <dbReference type="PROSITE" id="PS50090"/>
    </source>
</evidence>
<sequence length="242" mass="27622">MRISSIFFSSYPNKLITYPIGSSPIQISSSPIPQFSTQFSDVKEVDENTREARIRWTVQEDIVLISGWLNTSKDPVVGNGQKGGSFWERIAFYYGESEAVVGKPKRGVSQCKQRWKKINETVNKFVGWYNQASSRRTSGQSEDDVLQMANELYINDHKVKFSLEHAWRLLRHEQKWCSSNALKGPENSKRTKLDVSGTYSSKLLDNCMHWEWKNCPTAWKGQYSRGSGKPTIVLEAVASQDL</sequence>
<dbReference type="PROSITE" id="PS50090">
    <property type="entry name" value="MYB_LIKE"/>
    <property type="match status" value="1"/>
</dbReference>
<keyword evidence="2" id="KW-1185">Reference proteome</keyword>
<dbReference type="PANTHER" id="PTHR45023">
    <property type="match status" value="1"/>
</dbReference>
<dbReference type="PANTHER" id="PTHR45023:SF4">
    <property type="entry name" value="GLYCINE-RICH PROTEIN-RELATED"/>
    <property type="match status" value="1"/>
</dbReference>
<proteinExistence type="predicted"/>
<organism evidence="2 3">
    <name type="scientific">Camelina sativa</name>
    <name type="common">False flax</name>
    <name type="synonym">Myagrum sativum</name>
    <dbReference type="NCBI Taxonomy" id="90675"/>
    <lineage>
        <taxon>Eukaryota</taxon>
        <taxon>Viridiplantae</taxon>
        <taxon>Streptophyta</taxon>
        <taxon>Embryophyta</taxon>
        <taxon>Tracheophyta</taxon>
        <taxon>Spermatophyta</taxon>
        <taxon>Magnoliopsida</taxon>
        <taxon>eudicotyledons</taxon>
        <taxon>Gunneridae</taxon>
        <taxon>Pentapetalae</taxon>
        <taxon>rosids</taxon>
        <taxon>malvids</taxon>
        <taxon>Brassicales</taxon>
        <taxon>Brassicaceae</taxon>
        <taxon>Camelineae</taxon>
        <taxon>Camelina</taxon>
    </lineage>
</organism>
<gene>
    <name evidence="3" type="primary">LOC104759973</name>
</gene>